<dbReference type="AlphaFoldDB" id="A0A1N6N663"/>
<gene>
    <name evidence="2" type="ORF">SAMN05421829_101112</name>
</gene>
<name>A0A1N6N663_9RHOO</name>
<dbReference type="SUPFAM" id="SSF52096">
    <property type="entry name" value="ClpP/crotonase"/>
    <property type="match status" value="1"/>
</dbReference>
<reference evidence="3" key="1">
    <citation type="submission" date="2017-01" db="EMBL/GenBank/DDBJ databases">
        <authorList>
            <person name="Varghese N."/>
            <person name="Submissions S."/>
        </authorList>
    </citation>
    <scope>NUCLEOTIDE SEQUENCE [LARGE SCALE GENOMIC DNA]</scope>
    <source>
        <strain evidence="3">ATCC 51758</strain>
    </source>
</reference>
<dbReference type="STRING" id="34027.SAMN05421829_101112"/>
<proteinExistence type="inferred from homology"/>
<protein>
    <submittedName>
        <fullName evidence="2">Enoyl-CoA hydratase</fullName>
    </submittedName>
</protein>
<dbReference type="EMBL" id="FTMD01000001">
    <property type="protein sequence ID" value="SIP87511.1"/>
    <property type="molecule type" value="Genomic_DNA"/>
</dbReference>
<accession>A0A1N6N663</accession>
<dbReference type="Gene3D" id="3.90.226.10">
    <property type="entry name" value="2-enoyl-CoA Hydratase, Chain A, domain 1"/>
    <property type="match status" value="1"/>
</dbReference>
<evidence type="ECO:0000313" key="3">
    <source>
        <dbReference type="Proteomes" id="UP000186819"/>
    </source>
</evidence>
<dbReference type="CDD" id="cd06558">
    <property type="entry name" value="crotonase-like"/>
    <property type="match status" value="1"/>
</dbReference>
<dbReference type="PANTHER" id="PTHR43459">
    <property type="entry name" value="ENOYL-COA HYDRATASE"/>
    <property type="match status" value="1"/>
</dbReference>
<dbReference type="InterPro" id="IPR014748">
    <property type="entry name" value="Enoyl-CoA_hydra_C"/>
</dbReference>
<evidence type="ECO:0000256" key="1">
    <source>
        <dbReference type="ARBA" id="ARBA00005254"/>
    </source>
</evidence>
<dbReference type="InterPro" id="IPR001753">
    <property type="entry name" value="Enoyl-CoA_hydra/iso"/>
</dbReference>
<dbReference type="Pfam" id="PF00378">
    <property type="entry name" value="ECH_1"/>
    <property type="match status" value="1"/>
</dbReference>
<dbReference type="Gene3D" id="1.10.12.10">
    <property type="entry name" value="Lyase 2-enoyl-coa Hydratase, Chain A, domain 2"/>
    <property type="match status" value="1"/>
</dbReference>
<dbReference type="InterPro" id="IPR029045">
    <property type="entry name" value="ClpP/crotonase-like_dom_sf"/>
</dbReference>
<evidence type="ECO:0000313" key="2">
    <source>
        <dbReference type="EMBL" id="SIP87511.1"/>
    </source>
</evidence>
<dbReference type="PANTHER" id="PTHR43459:SF1">
    <property type="entry name" value="EG:BACN32G11.4 PROTEIN"/>
    <property type="match status" value="1"/>
</dbReference>
<dbReference type="RefSeq" id="WP_076600155.1">
    <property type="nucleotide sequence ID" value="NZ_FTMD01000001.1"/>
</dbReference>
<dbReference type="Proteomes" id="UP000186819">
    <property type="component" value="Unassembled WGS sequence"/>
</dbReference>
<organism evidence="2 3">
    <name type="scientific">Aromatoleum tolulyticum</name>
    <dbReference type="NCBI Taxonomy" id="34027"/>
    <lineage>
        <taxon>Bacteria</taxon>
        <taxon>Pseudomonadati</taxon>
        <taxon>Pseudomonadota</taxon>
        <taxon>Betaproteobacteria</taxon>
        <taxon>Rhodocyclales</taxon>
        <taxon>Rhodocyclaceae</taxon>
        <taxon>Aromatoleum</taxon>
    </lineage>
</organism>
<dbReference type="GO" id="GO:0003824">
    <property type="term" value="F:catalytic activity"/>
    <property type="evidence" value="ECO:0007669"/>
    <property type="project" value="UniProtKB-ARBA"/>
</dbReference>
<comment type="similarity">
    <text evidence="1">Belongs to the enoyl-CoA hydratase/isomerase family.</text>
</comment>
<dbReference type="OrthoDB" id="9777711at2"/>
<sequence>MANTVLLDVENRVATLTLNRPAQLNALSIEMMEDLLAAARRLRDLKDVDVVVVTGAGDHFMAGGDLKDFATQFHLGPQARMVAFRAIIEKHINPAVEILQNLQQPVIAKVRGACAGFGLSLMLGCDLALCADSAKFTTAYSSIGLSADGGMSWFLPRIVGRRKAAELLLLGDRFDAAEALRLSLVNRVVAAAELDAETAALVARLQNGARHAYGEIKRLLASSADAKIETQLQSEAEAFARCSATGDFVEGINAFLEKRKPGFGGV</sequence>
<keyword evidence="3" id="KW-1185">Reference proteome</keyword>